<evidence type="ECO:0000313" key="2">
    <source>
        <dbReference type="EMBL" id="TCD61130.1"/>
    </source>
</evidence>
<evidence type="ECO:0000256" key="1">
    <source>
        <dbReference type="SAM" id="MobiDB-lite"/>
    </source>
</evidence>
<evidence type="ECO:0008006" key="4">
    <source>
        <dbReference type="Google" id="ProtNLM"/>
    </source>
</evidence>
<gene>
    <name evidence="2" type="ORF">EIP91_008995</name>
</gene>
<comment type="caution">
    <text evidence="2">The sequence shown here is derived from an EMBL/GenBank/DDBJ whole genome shotgun (WGS) entry which is preliminary data.</text>
</comment>
<evidence type="ECO:0000313" key="3">
    <source>
        <dbReference type="Proteomes" id="UP000292702"/>
    </source>
</evidence>
<feature type="region of interest" description="Disordered" evidence="1">
    <location>
        <begin position="678"/>
        <end position="698"/>
    </location>
</feature>
<dbReference type="Proteomes" id="UP000292702">
    <property type="component" value="Unassembled WGS sequence"/>
</dbReference>
<dbReference type="STRING" id="92696.A0A4R0R273"/>
<name>A0A4R0R273_9APHY</name>
<feature type="region of interest" description="Disordered" evidence="1">
    <location>
        <begin position="318"/>
        <end position="361"/>
    </location>
</feature>
<feature type="region of interest" description="Disordered" evidence="1">
    <location>
        <begin position="1"/>
        <end position="35"/>
    </location>
</feature>
<feature type="compositionally biased region" description="Pro residues" evidence="1">
    <location>
        <begin position="23"/>
        <end position="33"/>
    </location>
</feature>
<dbReference type="OrthoDB" id="5327923at2759"/>
<accession>A0A4R0R273</accession>
<protein>
    <recommendedName>
        <fullName evidence="4">Protein kinase domain-containing protein</fullName>
    </recommendedName>
</protein>
<dbReference type="AlphaFoldDB" id="A0A4R0R273"/>
<feature type="region of interest" description="Disordered" evidence="1">
    <location>
        <begin position="423"/>
        <end position="449"/>
    </location>
</feature>
<feature type="compositionally biased region" description="Polar residues" evidence="1">
    <location>
        <begin position="333"/>
        <end position="356"/>
    </location>
</feature>
<organism evidence="2 3">
    <name type="scientific">Steccherinum ochraceum</name>
    <dbReference type="NCBI Taxonomy" id="92696"/>
    <lineage>
        <taxon>Eukaryota</taxon>
        <taxon>Fungi</taxon>
        <taxon>Dikarya</taxon>
        <taxon>Basidiomycota</taxon>
        <taxon>Agaricomycotina</taxon>
        <taxon>Agaricomycetes</taxon>
        <taxon>Polyporales</taxon>
        <taxon>Steccherinaceae</taxon>
        <taxon>Steccherinum</taxon>
    </lineage>
</organism>
<dbReference type="EMBL" id="RWJN01000501">
    <property type="protein sequence ID" value="TCD61130.1"/>
    <property type="molecule type" value="Genomic_DNA"/>
</dbReference>
<keyword evidence="3" id="KW-1185">Reference proteome</keyword>
<sequence>MDPPQPTRSLNSHTIWPRKNDPPTLPHPPPHGIRPPNGLIWGHSSNEFVCIKKDATTVEDEYATWSRSMLQDQGEAYTKEWEEEFFCRPDVVAKPRRRKLWPVLKMAGKGGLKRGLEMDPPMGEVDQGSDHELEGARDVVRVDSEEDIEECEGGPGAQKHFGRSKGFFGAAMVDSDNLKRHWSRFASTMRIYKDSGKTLIFVKPPATLHSMTTLEDFDNYCNEHCEDPSQMGDEGSETDAEVMREDEPDGDIYGVQVSGHPEVANGHVLPSDTAMPDQVATSPSVDEVSALLCSEQANVPVFESKAAAMHGDVEMVPANTAAPEPDENPRSVFDSSDNKPPTTNGSAAEPKSSQSLLPALDPFSRDGIPKLQENIPVAFFPDTLVVHDPFGVSMGLDGLDSVHSGGATFVFRRVYPILAGSSSAEDHSTAEMANDGPRPSSSSSTPEKGAGIAHLHLLPSHRIGTGNHSYAYLSPLTLPAPLTTYTSASARPGTVLVAAKVAVRSESARALLASEAATYNAFPAHLSDEYCGLHSLDPRMETLMPSCAVVPKFFGYYVPVEERDDPEDVQLKYCPWQRRSPILLMEECGNPIVAKELDKSQRLQCYALLIRLHMAQYLHGSFYVRNIVVQPGPLTQPPIMRSMDTPSFRVIDFGRTMTWRQWMKPRRDSDLARFKREALEREKNGTNNKKEKEKEQEERYEKGSHSWWFHREEDMTEEEVQVADPTTNPYWRTFTVIELAKEWRRAKGELLFSWWDDL</sequence>
<proteinExistence type="predicted"/>
<reference evidence="2 3" key="1">
    <citation type="submission" date="2018-11" db="EMBL/GenBank/DDBJ databases">
        <title>Genome assembly of Steccherinum ochraceum LE-BIN_3174, the white-rot fungus of the Steccherinaceae family (The Residual Polyporoid clade, Polyporales, Basidiomycota).</title>
        <authorList>
            <person name="Fedorova T.V."/>
            <person name="Glazunova O.A."/>
            <person name="Landesman E.O."/>
            <person name="Moiseenko K.V."/>
            <person name="Psurtseva N.V."/>
            <person name="Savinova O.S."/>
            <person name="Shakhova N.V."/>
            <person name="Tyazhelova T.V."/>
            <person name="Vasina D.V."/>
        </authorList>
    </citation>
    <scope>NUCLEOTIDE SEQUENCE [LARGE SCALE GENOMIC DNA]</scope>
    <source>
        <strain evidence="2 3">LE-BIN_3174</strain>
    </source>
</reference>